<gene>
    <name evidence="1" type="ORF">TSAR_010682</name>
</gene>
<dbReference type="EMBL" id="NNAY01000717">
    <property type="protein sequence ID" value="OXU26825.1"/>
    <property type="molecule type" value="Genomic_DNA"/>
</dbReference>
<comment type="caution">
    <text evidence="1">The sequence shown here is derived from an EMBL/GenBank/DDBJ whole genome shotgun (WGS) entry which is preliminary data.</text>
</comment>
<proteinExistence type="predicted"/>
<dbReference type="AlphaFoldDB" id="A0A232F839"/>
<reference evidence="1 2" key="1">
    <citation type="journal article" date="2017" name="Curr. Biol.">
        <title>The Evolution of Venom by Co-option of Single-Copy Genes.</title>
        <authorList>
            <person name="Martinson E.O."/>
            <person name="Mrinalini"/>
            <person name="Kelkar Y.D."/>
            <person name="Chang C.H."/>
            <person name="Werren J.H."/>
        </authorList>
    </citation>
    <scope>NUCLEOTIDE SEQUENCE [LARGE SCALE GENOMIC DNA]</scope>
    <source>
        <strain evidence="1 2">Alberta</strain>
        <tissue evidence="1">Whole body</tissue>
    </source>
</reference>
<sequence>MFLFQKPGSAQLISKYACCPIFEKVFINNFSTRCHQICIAFDDVKSNDISLPTKKGYLNAYQTNWKLNIGMTIVVNIAAVFTSLLSRGIPTGNIEASVVSGFPSLVKHVYFMRRPRFDCPDRLAIVAKEFGDSGHVGNVDWCARRRIVDWRSRPNEVFDERSSPQSPVVWSKTVEEGSPEASERRQMGIMIFKVHINSENLTLHMHALIHDSMYSIVYSLTLYYSSTSTVSTLIDALKVTNDEVCTDISISSVCERVTLNHQISHHGKSRILKVDVCSFALRLVQLVS</sequence>
<dbReference type="Proteomes" id="UP000215335">
    <property type="component" value="Unassembled WGS sequence"/>
</dbReference>
<evidence type="ECO:0000313" key="1">
    <source>
        <dbReference type="EMBL" id="OXU26825.1"/>
    </source>
</evidence>
<organism evidence="1 2">
    <name type="scientific">Trichomalopsis sarcophagae</name>
    <dbReference type="NCBI Taxonomy" id="543379"/>
    <lineage>
        <taxon>Eukaryota</taxon>
        <taxon>Metazoa</taxon>
        <taxon>Ecdysozoa</taxon>
        <taxon>Arthropoda</taxon>
        <taxon>Hexapoda</taxon>
        <taxon>Insecta</taxon>
        <taxon>Pterygota</taxon>
        <taxon>Neoptera</taxon>
        <taxon>Endopterygota</taxon>
        <taxon>Hymenoptera</taxon>
        <taxon>Apocrita</taxon>
        <taxon>Proctotrupomorpha</taxon>
        <taxon>Chalcidoidea</taxon>
        <taxon>Pteromalidae</taxon>
        <taxon>Pteromalinae</taxon>
        <taxon>Trichomalopsis</taxon>
    </lineage>
</organism>
<protein>
    <submittedName>
        <fullName evidence="1">Uncharacterized protein</fullName>
    </submittedName>
</protein>
<name>A0A232F839_9HYME</name>
<keyword evidence="2" id="KW-1185">Reference proteome</keyword>
<accession>A0A232F839</accession>
<evidence type="ECO:0000313" key="2">
    <source>
        <dbReference type="Proteomes" id="UP000215335"/>
    </source>
</evidence>